<feature type="region of interest" description="Disordered" evidence="12">
    <location>
        <begin position="965"/>
        <end position="989"/>
    </location>
</feature>
<dbReference type="GO" id="GO:0003677">
    <property type="term" value="F:DNA binding"/>
    <property type="evidence" value="ECO:0007669"/>
    <property type="project" value="UniProtKB-UniRule"/>
</dbReference>
<feature type="region of interest" description="Disordered" evidence="12">
    <location>
        <begin position="175"/>
        <end position="262"/>
    </location>
</feature>
<feature type="compositionally biased region" description="Polar residues" evidence="12">
    <location>
        <begin position="475"/>
        <end position="494"/>
    </location>
</feature>
<dbReference type="SMART" id="SM00317">
    <property type="entry name" value="SET"/>
    <property type="match status" value="1"/>
</dbReference>
<feature type="region of interest" description="Disordered" evidence="12">
    <location>
        <begin position="344"/>
        <end position="372"/>
    </location>
</feature>
<comment type="subcellular location">
    <subcellularLocation>
        <location evidence="2">Chromosome</location>
    </subcellularLocation>
    <subcellularLocation>
        <location evidence="1">Nucleus</location>
    </subcellularLocation>
</comment>
<reference evidence="16 17" key="1">
    <citation type="submission" date="2024-07" db="EMBL/GenBank/DDBJ databases">
        <title>Chromosome-level genome assembly of the water stick insect Ranatra chinensis (Heteroptera: Nepidae).</title>
        <authorList>
            <person name="Liu X."/>
        </authorList>
    </citation>
    <scope>NUCLEOTIDE SEQUENCE [LARGE SCALE GENOMIC DNA]</scope>
    <source>
        <strain evidence="16">Cailab_2021Rc</strain>
        <tissue evidence="16">Muscle</tissue>
    </source>
</reference>
<dbReference type="Proteomes" id="UP001558652">
    <property type="component" value="Unassembled WGS sequence"/>
</dbReference>
<dbReference type="PANTHER" id="PTHR22884">
    <property type="entry name" value="SET DOMAIN PROTEINS"/>
    <property type="match status" value="1"/>
</dbReference>
<comment type="caution">
    <text evidence="16">The sequence shown here is derived from an EMBL/GenBank/DDBJ whole genome shotgun (WGS) entry which is preliminary data.</text>
</comment>
<dbReference type="InterPro" id="IPR013083">
    <property type="entry name" value="Znf_RING/FYVE/PHD"/>
</dbReference>
<dbReference type="SUPFAM" id="SSF57903">
    <property type="entry name" value="FYVE/PHD zinc finger"/>
    <property type="match status" value="1"/>
</dbReference>
<dbReference type="CDD" id="cd15568">
    <property type="entry name" value="PHD5_NSD"/>
    <property type="match status" value="1"/>
</dbReference>
<feature type="compositionally biased region" description="Polar residues" evidence="12">
    <location>
        <begin position="723"/>
        <end position="734"/>
    </location>
</feature>
<feature type="compositionally biased region" description="Basic residues" evidence="12">
    <location>
        <begin position="229"/>
        <end position="241"/>
    </location>
</feature>
<dbReference type="InterPro" id="IPR036910">
    <property type="entry name" value="HMG_box_dom_sf"/>
</dbReference>
<dbReference type="GO" id="GO:0008270">
    <property type="term" value="F:zinc ion binding"/>
    <property type="evidence" value="ECO:0007669"/>
    <property type="project" value="UniProtKB-KW"/>
</dbReference>
<dbReference type="InterPro" id="IPR011011">
    <property type="entry name" value="Znf_FYVE_PHD"/>
</dbReference>
<keyword evidence="17" id="KW-1185">Reference proteome</keyword>
<feature type="compositionally biased region" description="Basic residues" evidence="12">
    <location>
        <begin position="976"/>
        <end position="987"/>
    </location>
</feature>
<evidence type="ECO:0000256" key="2">
    <source>
        <dbReference type="ARBA" id="ARBA00004286"/>
    </source>
</evidence>
<evidence type="ECO:0000256" key="7">
    <source>
        <dbReference type="ARBA" id="ARBA00022723"/>
    </source>
</evidence>
<sequence length="1219" mass="137110">MFYENKKQETTEIVVGKTRQNRLFLHVRFFGDNGRRSWVVSTHIMPFQGLDSFQNLVDETCTPEMKKRDPRMYKAFFVGSSIRKAWQAAVSEAESLIESPRSERIIYFHNLYPPSPQPSAEPHELLSPLGPEDPPVVKKKRGRKRKRPLTPTLQDGVPEVKKICPTIDLTTEEAKLESNNVNESNCNIGTSDETREETENNNKPVEDEFVEPERIQKSQSEEYDSTTPMKRKYTRRSSSNRKLKENQSKSKAEVTNNDVSHDISKLEAQSGDDTVFEKQKEKRRIRPTSGFETFVNKHFDRICDDNPHLNALDVEKYLERMWSEMTEHQKARYRSRVAEDSESFSDCKEVASDETSRSQSPQPITPATSKGPKRGILLFAGVKAERVCQVCLKGGDIVKCKGPCGGHYHNGCAMKDRSEVSAEIKTSEKRKPGRRPKSRGRPPKLKLEIKQEIEKPIESEDIKIESNIDEAYDPNVNSTSPPVSETEVNCSTISSRKDESIDTENIVVPEQGESKPYNETGESEEAIGTLEELLQEANETCSVKESAEGTTANVTIIDLTEEKEDNSFTVCSSGLDIIDGVIVISNVEKLECDGDSPELLLDLSDSESAGGMAIIEEYPVENSGVEEKVTKPPAIGLESPKVEGAKQPDSDVPFTMTANDVDSKQEVDEKGDLMENELTKGQEMEPEVDGPVVTTEINHSRKKATKEITNNTLLGEIADVKSSNEVTSTESVNFTKPEGKNKKVTKEDNESAKSSDTETDSKGKSRGWMCKLCSEGKDGPCFVCGKFGENRIRCCDGGKVNNNKTRVDEVFLRGIEEATEKFAKFVEERNTREATNKPSMWDVGDFVIEYVGEMINESEYQKRLSRMQKNKDENYYFLTIDKDRMLDAGPKGNMARFMNHSCNPNCETQKWTVNGDTRVGLFALCNIPADTELVFNYNLETIGNTKVECKCGAFNCVGFIGAKQPKPQPSTDDSKRRRKKKTKKHSKSNIIRKVTEDNCFTCGEGGELLLCDYSSCPKAYHLSCLGLTKHPAGGWLKMASDTGGVKTFSIQGRLYRERERLIGMTAEEREWRKQWIKDQHLSKSEPRVVPAMEKELYNPIRRLYMSPLNAMYKILAPIMWSKSQESQSTSQSEKQYVGNGPEAALYTRVLTGKALMGLALLYSGAYYFKYNANDWTSKGGWRVVGNRPKCVPGDPEYPKKPDRFVGADYASRGFKNAPI</sequence>
<keyword evidence="6" id="KW-0949">S-adenosyl-L-methionine</keyword>
<dbReference type="InterPro" id="IPR047443">
    <property type="entry name" value="HMG-box_NSD2"/>
</dbReference>
<evidence type="ECO:0000259" key="13">
    <source>
        <dbReference type="PROSITE" id="PS50118"/>
    </source>
</evidence>
<dbReference type="Gene3D" id="3.30.40.10">
    <property type="entry name" value="Zinc/RING finger domain, C3HC4 (zinc finger)"/>
    <property type="match status" value="1"/>
</dbReference>
<feature type="compositionally biased region" description="Basic residues" evidence="12">
    <location>
        <begin position="137"/>
        <end position="148"/>
    </location>
</feature>
<keyword evidence="9" id="KW-0862">Zinc</keyword>
<dbReference type="SMART" id="SM00249">
    <property type="entry name" value="PHD"/>
    <property type="match status" value="2"/>
</dbReference>
<evidence type="ECO:0000256" key="10">
    <source>
        <dbReference type="ARBA" id="ARBA00023242"/>
    </source>
</evidence>
<dbReference type="GO" id="GO:0008170">
    <property type="term" value="F:N-methyltransferase activity"/>
    <property type="evidence" value="ECO:0007669"/>
    <property type="project" value="UniProtKB-ARBA"/>
</dbReference>
<keyword evidence="11" id="KW-0238">DNA-binding</keyword>
<dbReference type="SUPFAM" id="SSF47095">
    <property type="entry name" value="HMG-box"/>
    <property type="match status" value="1"/>
</dbReference>
<evidence type="ECO:0000256" key="12">
    <source>
        <dbReference type="SAM" id="MobiDB-lite"/>
    </source>
</evidence>
<feature type="compositionally biased region" description="Basic and acidic residues" evidence="12">
    <location>
        <begin position="242"/>
        <end position="252"/>
    </location>
</feature>
<keyword evidence="8" id="KW-0863">Zinc-finger</keyword>
<evidence type="ECO:0000313" key="16">
    <source>
        <dbReference type="EMBL" id="KAL1138202.1"/>
    </source>
</evidence>
<feature type="compositionally biased region" description="Basic and acidic residues" evidence="12">
    <location>
        <begin position="197"/>
        <end position="220"/>
    </location>
</feature>
<dbReference type="PROSITE" id="PS50868">
    <property type="entry name" value="POST_SET"/>
    <property type="match status" value="1"/>
</dbReference>
<feature type="DNA-binding region" description="HMG box" evidence="11">
    <location>
        <begin position="284"/>
        <end position="344"/>
    </location>
</feature>
<feature type="region of interest" description="Disordered" evidence="12">
    <location>
        <begin position="116"/>
        <end position="157"/>
    </location>
</feature>
<feature type="region of interest" description="Disordered" evidence="12">
    <location>
        <begin position="471"/>
        <end position="500"/>
    </location>
</feature>
<dbReference type="InterPro" id="IPR019174">
    <property type="entry name" value="NADH_DH_b-subcmplx_su6"/>
</dbReference>
<feature type="domain" description="SET" evidence="14">
    <location>
        <begin position="747"/>
        <end position="938"/>
    </location>
</feature>
<keyword evidence="10 11" id="KW-0539">Nucleus</keyword>
<dbReference type="GO" id="GO:0005694">
    <property type="term" value="C:chromosome"/>
    <property type="evidence" value="ECO:0007669"/>
    <property type="project" value="UniProtKB-SubCell"/>
</dbReference>
<evidence type="ECO:0000256" key="5">
    <source>
        <dbReference type="ARBA" id="ARBA00022679"/>
    </source>
</evidence>
<dbReference type="EMBL" id="JBFDAA010000004">
    <property type="protein sequence ID" value="KAL1138202.1"/>
    <property type="molecule type" value="Genomic_DNA"/>
</dbReference>
<evidence type="ECO:0000256" key="1">
    <source>
        <dbReference type="ARBA" id="ARBA00004123"/>
    </source>
</evidence>
<dbReference type="InterPro" id="IPR003616">
    <property type="entry name" value="Post-SET_dom"/>
</dbReference>
<feature type="region of interest" description="Disordered" evidence="12">
    <location>
        <begin position="723"/>
        <end position="766"/>
    </location>
</feature>
<proteinExistence type="predicted"/>
<dbReference type="Pfam" id="PF00856">
    <property type="entry name" value="SET"/>
    <property type="match status" value="1"/>
</dbReference>
<feature type="compositionally biased region" description="Polar residues" evidence="12">
    <location>
        <begin position="177"/>
        <end position="191"/>
    </location>
</feature>
<dbReference type="AlphaFoldDB" id="A0ABD0Z3D5"/>
<dbReference type="Gene3D" id="2.170.270.10">
    <property type="entry name" value="SET domain"/>
    <property type="match status" value="1"/>
</dbReference>
<dbReference type="SUPFAM" id="SSF82199">
    <property type="entry name" value="SET domain"/>
    <property type="match status" value="1"/>
</dbReference>
<evidence type="ECO:0000256" key="6">
    <source>
        <dbReference type="ARBA" id="ARBA00022691"/>
    </source>
</evidence>
<feature type="compositionally biased region" description="Polar residues" evidence="12">
    <location>
        <begin position="357"/>
        <end position="368"/>
    </location>
</feature>
<feature type="domain" description="Post-SET" evidence="15">
    <location>
        <begin position="945"/>
        <end position="961"/>
    </location>
</feature>
<feature type="compositionally biased region" description="Basic residues" evidence="12">
    <location>
        <begin position="431"/>
        <end position="444"/>
    </location>
</feature>
<dbReference type="InterPro" id="IPR001214">
    <property type="entry name" value="SET_dom"/>
</dbReference>
<evidence type="ECO:0000259" key="15">
    <source>
        <dbReference type="PROSITE" id="PS50868"/>
    </source>
</evidence>
<feature type="compositionally biased region" description="Basic and acidic residues" evidence="12">
    <location>
        <begin position="345"/>
        <end position="356"/>
    </location>
</feature>
<dbReference type="Pfam" id="PF23011">
    <property type="entry name" value="PHD-1st_NSD"/>
    <property type="match status" value="1"/>
</dbReference>
<evidence type="ECO:0000259" key="14">
    <source>
        <dbReference type="PROSITE" id="PS50280"/>
    </source>
</evidence>
<feature type="region of interest" description="Disordered" evidence="12">
    <location>
        <begin position="423"/>
        <end position="444"/>
    </location>
</feature>
<dbReference type="InterPro" id="IPR050777">
    <property type="entry name" value="SET2_Histone-Lys_MeTrsfase"/>
</dbReference>
<evidence type="ECO:0000256" key="9">
    <source>
        <dbReference type="ARBA" id="ARBA00022833"/>
    </source>
</evidence>
<keyword evidence="3" id="KW-0158">Chromosome</keyword>
<evidence type="ECO:0000256" key="3">
    <source>
        <dbReference type="ARBA" id="ARBA00022454"/>
    </source>
</evidence>
<dbReference type="GO" id="GO:0008757">
    <property type="term" value="F:S-adenosylmethionine-dependent methyltransferase activity"/>
    <property type="evidence" value="ECO:0007669"/>
    <property type="project" value="UniProtKB-ARBA"/>
</dbReference>
<dbReference type="CDD" id="cd21991">
    <property type="entry name" value="HMG-box_NSD2"/>
    <property type="match status" value="1"/>
</dbReference>
<keyword evidence="7" id="KW-0479">Metal-binding</keyword>
<accession>A0ABD0Z3D5</accession>
<dbReference type="PROSITE" id="PS50280">
    <property type="entry name" value="SET"/>
    <property type="match status" value="1"/>
</dbReference>
<evidence type="ECO:0000256" key="4">
    <source>
        <dbReference type="ARBA" id="ARBA00022603"/>
    </source>
</evidence>
<keyword evidence="5" id="KW-0808">Transferase</keyword>
<keyword evidence="4" id="KW-0489">Methyltransferase</keyword>
<dbReference type="GO" id="GO:0032259">
    <property type="term" value="P:methylation"/>
    <property type="evidence" value="ECO:0007669"/>
    <property type="project" value="UniProtKB-KW"/>
</dbReference>
<dbReference type="GO" id="GO:0008276">
    <property type="term" value="F:protein methyltransferase activity"/>
    <property type="evidence" value="ECO:0007669"/>
    <property type="project" value="UniProtKB-ARBA"/>
</dbReference>
<dbReference type="InterPro" id="IPR046341">
    <property type="entry name" value="SET_dom_sf"/>
</dbReference>
<dbReference type="InterPro" id="IPR009071">
    <property type="entry name" value="HMG_box_dom"/>
</dbReference>
<dbReference type="SUPFAM" id="SSF63748">
    <property type="entry name" value="Tudor/PWWP/MBT"/>
    <property type="match status" value="1"/>
</dbReference>
<feature type="domain" description="HMG box" evidence="13">
    <location>
        <begin position="284"/>
        <end position="344"/>
    </location>
</feature>
<dbReference type="PROSITE" id="PS50118">
    <property type="entry name" value="HMG_BOX_2"/>
    <property type="match status" value="1"/>
</dbReference>
<dbReference type="InterPro" id="IPR059153">
    <property type="entry name" value="NSD_PHD-1st"/>
</dbReference>
<protein>
    <submittedName>
        <fullName evidence="16">Uncharacterized protein</fullName>
    </submittedName>
</protein>
<feature type="compositionally biased region" description="Basic and acidic residues" evidence="12">
    <location>
        <begin position="737"/>
        <end position="763"/>
    </location>
</feature>
<evidence type="ECO:0000256" key="8">
    <source>
        <dbReference type="ARBA" id="ARBA00022771"/>
    </source>
</evidence>
<gene>
    <name evidence="16" type="ORF">AAG570_009893</name>
</gene>
<dbReference type="Pfam" id="PF00505">
    <property type="entry name" value="HMG_box"/>
    <property type="match status" value="1"/>
</dbReference>
<dbReference type="Gene3D" id="1.10.30.10">
    <property type="entry name" value="High mobility group box domain"/>
    <property type="match status" value="1"/>
</dbReference>
<dbReference type="Pfam" id="PF09782">
    <property type="entry name" value="NDUF_B6"/>
    <property type="match status" value="1"/>
</dbReference>
<evidence type="ECO:0000313" key="17">
    <source>
        <dbReference type="Proteomes" id="UP001558652"/>
    </source>
</evidence>
<dbReference type="Gene3D" id="2.30.30.140">
    <property type="match status" value="1"/>
</dbReference>
<evidence type="ECO:0000256" key="11">
    <source>
        <dbReference type="PROSITE-ProRule" id="PRU00267"/>
    </source>
</evidence>
<dbReference type="GO" id="GO:0005634">
    <property type="term" value="C:nucleus"/>
    <property type="evidence" value="ECO:0007669"/>
    <property type="project" value="UniProtKB-SubCell"/>
</dbReference>
<dbReference type="InterPro" id="IPR001965">
    <property type="entry name" value="Znf_PHD"/>
</dbReference>
<name>A0ABD0Z3D5_9HEMI</name>
<dbReference type="SMART" id="SM00398">
    <property type="entry name" value="HMG"/>
    <property type="match status" value="1"/>
</dbReference>
<organism evidence="16 17">
    <name type="scientific">Ranatra chinensis</name>
    <dbReference type="NCBI Taxonomy" id="642074"/>
    <lineage>
        <taxon>Eukaryota</taxon>
        <taxon>Metazoa</taxon>
        <taxon>Ecdysozoa</taxon>
        <taxon>Arthropoda</taxon>
        <taxon>Hexapoda</taxon>
        <taxon>Insecta</taxon>
        <taxon>Pterygota</taxon>
        <taxon>Neoptera</taxon>
        <taxon>Paraneoptera</taxon>
        <taxon>Hemiptera</taxon>
        <taxon>Heteroptera</taxon>
        <taxon>Panheteroptera</taxon>
        <taxon>Nepomorpha</taxon>
        <taxon>Nepidae</taxon>
        <taxon>Ranatrinae</taxon>
        <taxon>Ranatra</taxon>
    </lineage>
</organism>